<dbReference type="SUPFAM" id="SSF47917">
    <property type="entry name" value="C-terminal domain of alpha and beta subunits of F1 ATP synthase"/>
    <property type="match status" value="1"/>
</dbReference>
<evidence type="ECO:0000313" key="8">
    <source>
        <dbReference type="EMBL" id="SMB88721.1"/>
    </source>
</evidence>
<dbReference type="CDD" id="cd18118">
    <property type="entry name" value="ATP-synt_V_A-type_beta_N"/>
    <property type="match status" value="1"/>
</dbReference>
<dbReference type="RefSeq" id="WP_084230987.1">
    <property type="nucleotide sequence ID" value="NZ_FWWR01000009.1"/>
</dbReference>
<dbReference type="InterPro" id="IPR022879">
    <property type="entry name" value="V-ATPase_su_B/beta"/>
</dbReference>
<name>A0A1W1V6P1_PEPAS</name>
<evidence type="ECO:0000256" key="3">
    <source>
        <dbReference type="ARBA" id="ARBA00023065"/>
    </source>
</evidence>
<dbReference type="InterPro" id="IPR004100">
    <property type="entry name" value="ATPase_F1/V1/A1_a/bsu_N"/>
</dbReference>
<feature type="domain" description="ATPase F1/V1/A1 complex alpha/beta subunit nucleotide-binding" evidence="5">
    <location>
        <begin position="131"/>
        <end position="349"/>
    </location>
</feature>
<dbReference type="InterPro" id="IPR020003">
    <property type="entry name" value="ATPase_a/bsu_AS"/>
</dbReference>
<dbReference type="GO" id="GO:0005524">
    <property type="term" value="F:ATP binding"/>
    <property type="evidence" value="ECO:0007669"/>
    <property type="project" value="UniProtKB-UniRule"/>
</dbReference>
<feature type="domain" description="ATPase F1/V1/A1 complex alpha/beta subunit N-terminal" evidence="6">
    <location>
        <begin position="8"/>
        <end position="74"/>
    </location>
</feature>
<dbReference type="OrthoDB" id="9802718at2"/>
<dbReference type="Pfam" id="PF02874">
    <property type="entry name" value="ATP-synt_ab_N"/>
    <property type="match status" value="1"/>
</dbReference>
<dbReference type="CDD" id="cd18112">
    <property type="entry name" value="ATP-synt_V_A-type_beta_C"/>
    <property type="match status" value="1"/>
</dbReference>
<organism evidence="8 9">
    <name type="scientific">Peptoniphilus asaccharolyticus DSM 20463</name>
    <dbReference type="NCBI Taxonomy" id="573058"/>
    <lineage>
        <taxon>Bacteria</taxon>
        <taxon>Bacillati</taxon>
        <taxon>Bacillota</taxon>
        <taxon>Tissierellia</taxon>
        <taxon>Tissierellales</taxon>
        <taxon>Peptoniphilaceae</taxon>
        <taxon>Peptoniphilus</taxon>
    </lineage>
</organism>
<dbReference type="InterPro" id="IPR027417">
    <property type="entry name" value="P-loop_NTPase"/>
</dbReference>
<dbReference type="SUPFAM" id="SSF50615">
    <property type="entry name" value="N-terminal domain of alpha and beta subunits of F1 ATP synthase"/>
    <property type="match status" value="1"/>
</dbReference>
<dbReference type="STRING" id="573058.SAMN00017477_1452"/>
<dbReference type="GO" id="GO:0045259">
    <property type="term" value="C:proton-transporting ATP synthase complex"/>
    <property type="evidence" value="ECO:0007669"/>
    <property type="project" value="UniProtKB-ARBA"/>
</dbReference>
<accession>A0A1W1V6P1</accession>
<evidence type="ECO:0000256" key="2">
    <source>
        <dbReference type="ARBA" id="ARBA00022448"/>
    </source>
</evidence>
<dbReference type="NCBIfam" id="NF003235">
    <property type="entry name" value="PRK04196.1"/>
    <property type="match status" value="1"/>
</dbReference>
<dbReference type="SUPFAM" id="SSF52540">
    <property type="entry name" value="P-loop containing nucleoside triphosphate hydrolases"/>
    <property type="match status" value="1"/>
</dbReference>
<comment type="similarity">
    <text evidence="1 4">Belongs to the ATPase alpha/beta chains family.</text>
</comment>
<evidence type="ECO:0000259" key="5">
    <source>
        <dbReference type="Pfam" id="PF00006"/>
    </source>
</evidence>
<keyword evidence="2 4" id="KW-0813">Transport</keyword>
<evidence type="ECO:0000259" key="6">
    <source>
        <dbReference type="Pfam" id="PF02874"/>
    </source>
</evidence>
<feature type="domain" description="ATP synthase A/B type C-terminal" evidence="7">
    <location>
        <begin position="354"/>
        <end position="453"/>
    </location>
</feature>
<dbReference type="PIRSF" id="PIRSF039114">
    <property type="entry name" value="V-ATPsynth_beta/V-ATPase_B"/>
    <property type="match status" value="1"/>
</dbReference>
<dbReference type="InterPro" id="IPR000194">
    <property type="entry name" value="ATPase_F1/V1/A1_a/bsu_nucl-bd"/>
</dbReference>
<gene>
    <name evidence="4" type="primary">atpB</name>
    <name evidence="8" type="ORF">SAMN00017477_1452</name>
</gene>
<reference evidence="9" key="1">
    <citation type="submission" date="2017-04" db="EMBL/GenBank/DDBJ databases">
        <authorList>
            <person name="Varghese N."/>
            <person name="Submissions S."/>
        </authorList>
    </citation>
    <scope>NUCLEOTIDE SEQUENCE [LARGE SCALE GENOMIC DNA]</scope>
    <source>
        <strain evidence="9">DSM 20463</strain>
    </source>
</reference>
<evidence type="ECO:0000256" key="1">
    <source>
        <dbReference type="ARBA" id="ARBA00008936"/>
    </source>
</evidence>
<keyword evidence="9" id="KW-1185">Reference proteome</keyword>
<dbReference type="InterPro" id="IPR055190">
    <property type="entry name" value="ATP-synt_VA_C"/>
</dbReference>
<keyword evidence="4" id="KW-0375">Hydrogen ion transport</keyword>
<dbReference type="Pfam" id="PF22919">
    <property type="entry name" value="ATP-synt_VA_C"/>
    <property type="match status" value="1"/>
</dbReference>
<protein>
    <recommendedName>
        <fullName evidence="4">V-type ATP synthase beta chain</fullName>
    </recommendedName>
    <alternativeName>
        <fullName evidence="4">V-ATPase subunit B</fullName>
    </alternativeName>
</protein>
<dbReference type="Proteomes" id="UP000192368">
    <property type="component" value="Unassembled WGS sequence"/>
</dbReference>
<dbReference type="InterPro" id="IPR036121">
    <property type="entry name" value="ATPase_F1/V1/A1_a/bsu_N_sf"/>
</dbReference>
<dbReference type="PANTHER" id="PTHR43389:SF4">
    <property type="entry name" value="V-TYPE PROTON ATPASE SUBUNIT B"/>
    <property type="match status" value="1"/>
</dbReference>
<proteinExistence type="inferred from homology"/>
<keyword evidence="3 4" id="KW-0406">Ion transport</keyword>
<dbReference type="Pfam" id="PF00006">
    <property type="entry name" value="ATP-synt_ab"/>
    <property type="match status" value="1"/>
</dbReference>
<comment type="function">
    <text evidence="4">Produces ATP from ADP in the presence of a proton gradient across the membrane. The V-type beta chain is a regulatory subunit.</text>
</comment>
<keyword evidence="4" id="KW-0066">ATP synthesis</keyword>
<sequence length="510" mass="56295">MLKEYKSVTEVVGPLMVVEGVSGVQYEELVDIELQTGERRRGRVIEIERDKAMVQIFEGSTGINLQDTKVRFLGHPLELGVSPDMIGRVFDGLGNPIDDGPKIIPEAKIDINGTAINPVSRDYPSEFIQTGISAIDGLNTLVRGQKLPIFSGAGLPHNNVAAQIARQAKVLGKDDKFAVVFTAMGITFEEAQFFIDDFKETGAIDRAVLFMNLADDPAIERLATPKMALTCAEYLAFELGMHVLVIMTDMTNYAEALREVSAARKEVPGRRGYPGYLYTDLAGIYERAGKIKGRNGSITQIPILTMPEDDITHPIPDLTGYITEGQIILSKELYKKGIEPPINVIPSLSRLKDKGIGAGKTREDHSGTMNQIYAAYTSGKEAKELSVILGESALSEADKAFAKFADAFEKEYVSQGYYSNRSIEDTLNTGWDLLKIIPRTELKRIDDKYIDKYLGKTDSNATSENKEEHKRVVNKSIEEIDKIRADQSKAAAQATLNDIKGHDPVSQDRK</sequence>
<dbReference type="PROSITE" id="PS00152">
    <property type="entry name" value="ATPASE_ALPHA_BETA"/>
    <property type="match status" value="1"/>
</dbReference>
<dbReference type="PANTHER" id="PTHR43389">
    <property type="entry name" value="V-TYPE PROTON ATPASE SUBUNIT B"/>
    <property type="match status" value="1"/>
</dbReference>
<evidence type="ECO:0000313" key="9">
    <source>
        <dbReference type="Proteomes" id="UP000192368"/>
    </source>
</evidence>
<evidence type="ECO:0000259" key="7">
    <source>
        <dbReference type="Pfam" id="PF22919"/>
    </source>
</evidence>
<dbReference type="Gene3D" id="3.40.50.12240">
    <property type="match status" value="1"/>
</dbReference>
<dbReference type="AlphaFoldDB" id="A0A1W1V6P1"/>
<dbReference type="EMBL" id="FWWR01000009">
    <property type="protein sequence ID" value="SMB88721.1"/>
    <property type="molecule type" value="Genomic_DNA"/>
</dbReference>
<dbReference type="GO" id="GO:0042777">
    <property type="term" value="P:proton motive force-driven plasma membrane ATP synthesis"/>
    <property type="evidence" value="ECO:0007669"/>
    <property type="project" value="UniProtKB-UniRule"/>
</dbReference>
<dbReference type="GO" id="GO:0046933">
    <property type="term" value="F:proton-transporting ATP synthase activity, rotational mechanism"/>
    <property type="evidence" value="ECO:0007669"/>
    <property type="project" value="UniProtKB-UniRule"/>
</dbReference>
<dbReference type="HAMAP" id="MF_00310">
    <property type="entry name" value="ATP_synth_B_arch"/>
    <property type="match status" value="1"/>
</dbReference>
<dbReference type="CDD" id="cd01135">
    <property type="entry name" value="V_A-ATPase_B"/>
    <property type="match status" value="1"/>
</dbReference>
<evidence type="ECO:0000256" key="4">
    <source>
        <dbReference type="HAMAP-Rule" id="MF_00310"/>
    </source>
</evidence>